<protein>
    <submittedName>
        <fullName evidence="1">Uncharacterized protein</fullName>
    </submittedName>
</protein>
<dbReference type="PANTHER" id="PTHR47723">
    <property type="entry name" value="OS05G0353850 PROTEIN"/>
    <property type="match status" value="1"/>
</dbReference>
<dbReference type="EMBL" id="CM010719">
    <property type="protein sequence ID" value="RZC63856.1"/>
    <property type="molecule type" value="Genomic_DNA"/>
</dbReference>
<proteinExistence type="predicted"/>
<dbReference type="InterPro" id="IPR044730">
    <property type="entry name" value="RNase_H-like_dom_plant"/>
</dbReference>
<dbReference type="CDD" id="cd06222">
    <property type="entry name" value="RNase_H_like"/>
    <property type="match status" value="1"/>
</dbReference>
<keyword evidence="2" id="KW-1185">Reference proteome</keyword>
<dbReference type="InterPro" id="IPR053151">
    <property type="entry name" value="RNase_H-like"/>
</dbReference>
<dbReference type="AlphaFoldDB" id="A0A4Y7JTH3"/>
<accession>A0A4Y7JTH3</accession>
<reference evidence="1 2" key="1">
    <citation type="journal article" date="2018" name="Science">
        <title>The opium poppy genome and morphinan production.</title>
        <authorList>
            <person name="Guo L."/>
            <person name="Winzer T."/>
            <person name="Yang X."/>
            <person name="Li Y."/>
            <person name="Ning Z."/>
            <person name="He Z."/>
            <person name="Teodor R."/>
            <person name="Lu Y."/>
            <person name="Bowser T.A."/>
            <person name="Graham I.A."/>
            <person name="Ye K."/>
        </authorList>
    </citation>
    <scope>NUCLEOTIDE SEQUENCE [LARGE SCALE GENOMIC DNA]</scope>
    <source>
        <strain evidence="2">cv. HN1</strain>
        <tissue evidence="1">Leaves</tissue>
    </source>
</reference>
<name>A0A4Y7JTH3_PAPSO</name>
<dbReference type="GO" id="GO:0003676">
    <property type="term" value="F:nucleic acid binding"/>
    <property type="evidence" value="ECO:0007669"/>
    <property type="project" value="InterPro"/>
</dbReference>
<evidence type="ECO:0000313" key="1">
    <source>
        <dbReference type="EMBL" id="RZC63856.1"/>
    </source>
</evidence>
<sequence>MSINEVDASQRDPIYIEWIPPPEGYIKPYKNGASSDAAHAGVGGILHGVNGHFLAGFAKYIHKNSNNIIELWAIREGVQLEADIRVKKLIQGMLLTYVYTRAGKRAGRGWLVTNPRVTG</sequence>
<evidence type="ECO:0000313" key="2">
    <source>
        <dbReference type="Proteomes" id="UP000316621"/>
    </source>
</evidence>
<dbReference type="PANTHER" id="PTHR47723:SF19">
    <property type="entry name" value="POLYNUCLEOTIDYL TRANSFERASE, RIBONUCLEASE H-LIKE SUPERFAMILY PROTEIN"/>
    <property type="match status" value="1"/>
</dbReference>
<dbReference type="Gramene" id="RZC63856">
    <property type="protein sequence ID" value="RZC63856"/>
    <property type="gene ID" value="C5167_025599"/>
</dbReference>
<dbReference type="Proteomes" id="UP000316621">
    <property type="component" value="Chromosome 5"/>
</dbReference>
<gene>
    <name evidence="1" type="ORF">C5167_025599</name>
</gene>
<organism evidence="1 2">
    <name type="scientific">Papaver somniferum</name>
    <name type="common">Opium poppy</name>
    <dbReference type="NCBI Taxonomy" id="3469"/>
    <lineage>
        <taxon>Eukaryota</taxon>
        <taxon>Viridiplantae</taxon>
        <taxon>Streptophyta</taxon>
        <taxon>Embryophyta</taxon>
        <taxon>Tracheophyta</taxon>
        <taxon>Spermatophyta</taxon>
        <taxon>Magnoliopsida</taxon>
        <taxon>Ranunculales</taxon>
        <taxon>Papaveraceae</taxon>
        <taxon>Papaveroideae</taxon>
        <taxon>Papaver</taxon>
    </lineage>
</organism>
<dbReference type="InterPro" id="IPR036397">
    <property type="entry name" value="RNaseH_sf"/>
</dbReference>
<dbReference type="Gene3D" id="3.30.420.10">
    <property type="entry name" value="Ribonuclease H-like superfamily/Ribonuclease H"/>
    <property type="match status" value="1"/>
</dbReference>